<keyword evidence="4" id="KW-0479">Metal-binding</keyword>
<dbReference type="SMART" id="SM00518">
    <property type="entry name" value="AP2Ec"/>
    <property type="match status" value="1"/>
</dbReference>
<keyword evidence="11" id="KW-1185">Reference proteome</keyword>
<dbReference type="GO" id="GO:0003906">
    <property type="term" value="F:DNA-(apurinic or apyrimidinic site) endonuclease activity"/>
    <property type="evidence" value="ECO:0007669"/>
    <property type="project" value="TreeGrafter"/>
</dbReference>
<dbReference type="SUPFAM" id="SSF51658">
    <property type="entry name" value="Xylose isomerase-like"/>
    <property type="match status" value="1"/>
</dbReference>
<dbReference type="PANTHER" id="PTHR21445:SF0">
    <property type="entry name" value="APURINIC-APYRIMIDINIC ENDONUCLEASE"/>
    <property type="match status" value="1"/>
</dbReference>
<evidence type="ECO:0000256" key="7">
    <source>
        <dbReference type="ARBA" id="ARBA00022833"/>
    </source>
</evidence>
<sequence length="290" mass="32084">MSNSPRIGAHVSTRGGYGRAARFAWESGAACFQYFPKNPRSLKLKPVDVQGTLDCASFCREKDMVSIAHTPYPTNMAAGVDDTTPRKVIVASLRNDLEIAEACGSLGIVVHFGQFAGMEPLQGYQNIIQCMNETLLNWEGQAKLLIENQAGNHGSAGMTLEELVKVRELSQFPERIGFCLDTCHAFAAGIWNPEQTVELLLRGQALDYWPHLVAIHLNDSKYPYNSRRDRHARIGQGHIGGKALRDLLTSELLSGAAVVMETEKGPDGSHREDIATVLTWWETKRYEGNE</sequence>
<dbReference type="Proteomes" id="UP000463051">
    <property type="component" value="Unassembled WGS sequence"/>
</dbReference>
<dbReference type="GO" id="GO:0003677">
    <property type="term" value="F:DNA binding"/>
    <property type="evidence" value="ECO:0007669"/>
    <property type="project" value="InterPro"/>
</dbReference>
<proteinExistence type="inferred from homology"/>
<organism evidence="10 11">
    <name type="scientific">Paenibacillus monticola</name>
    <dbReference type="NCBI Taxonomy" id="2666075"/>
    <lineage>
        <taxon>Bacteria</taxon>
        <taxon>Bacillati</taxon>
        <taxon>Bacillota</taxon>
        <taxon>Bacilli</taxon>
        <taxon>Bacillales</taxon>
        <taxon>Paenibacillaceae</taxon>
        <taxon>Paenibacillus</taxon>
    </lineage>
</organism>
<evidence type="ECO:0000313" key="11">
    <source>
        <dbReference type="Proteomes" id="UP000463051"/>
    </source>
</evidence>
<dbReference type="InterPro" id="IPR018246">
    <property type="entry name" value="AP_endonuc_F2_Zn_BS"/>
</dbReference>
<dbReference type="InterPro" id="IPR013022">
    <property type="entry name" value="Xyl_isomerase-like_TIM-brl"/>
</dbReference>
<dbReference type="EMBL" id="WJXB01000005">
    <property type="protein sequence ID" value="MRN54560.1"/>
    <property type="molecule type" value="Genomic_DNA"/>
</dbReference>
<dbReference type="PROSITE" id="PS00730">
    <property type="entry name" value="AP_NUCLEASE_F2_2"/>
    <property type="match status" value="1"/>
</dbReference>
<dbReference type="NCBIfam" id="TIGR00587">
    <property type="entry name" value="nfo"/>
    <property type="match status" value="1"/>
</dbReference>
<comment type="cofactor">
    <cofactor evidence="1">
        <name>Zn(2+)</name>
        <dbReference type="ChEBI" id="CHEBI:29105"/>
    </cofactor>
</comment>
<evidence type="ECO:0000259" key="9">
    <source>
        <dbReference type="Pfam" id="PF01261"/>
    </source>
</evidence>
<keyword evidence="8" id="KW-0234">DNA repair</keyword>
<keyword evidence="3" id="KW-0540">Nuclease</keyword>
<dbReference type="Pfam" id="PF01261">
    <property type="entry name" value="AP_endonuc_2"/>
    <property type="match status" value="1"/>
</dbReference>
<evidence type="ECO:0000256" key="8">
    <source>
        <dbReference type="ARBA" id="ARBA00023204"/>
    </source>
</evidence>
<dbReference type="PROSITE" id="PS51432">
    <property type="entry name" value="AP_NUCLEASE_F2_4"/>
    <property type="match status" value="1"/>
</dbReference>
<evidence type="ECO:0000256" key="6">
    <source>
        <dbReference type="ARBA" id="ARBA00022801"/>
    </source>
</evidence>
<dbReference type="AlphaFoldDB" id="A0A7X2H6X1"/>
<protein>
    <submittedName>
        <fullName evidence="10">Deoxyribonuclease IV</fullName>
        <ecNumber evidence="10">3.1.21.2</ecNumber>
    </submittedName>
</protein>
<keyword evidence="7" id="KW-0862">Zinc</keyword>
<reference evidence="10 11" key="1">
    <citation type="submission" date="2019-11" db="EMBL/GenBank/DDBJ databases">
        <title>Paenibacillus monticola sp. nov., a novel PGPR strain isolated from mountain sample in China.</title>
        <authorList>
            <person name="Zhao Q."/>
            <person name="Li H.-P."/>
            <person name="Zhang J.-L."/>
        </authorList>
    </citation>
    <scope>NUCLEOTIDE SEQUENCE [LARGE SCALE GENOMIC DNA]</scope>
    <source>
        <strain evidence="10 11">LC-T2</strain>
    </source>
</reference>
<evidence type="ECO:0000256" key="3">
    <source>
        <dbReference type="ARBA" id="ARBA00022722"/>
    </source>
</evidence>
<feature type="domain" description="Xylose isomerase-like TIM barrel" evidence="9">
    <location>
        <begin position="23"/>
        <end position="274"/>
    </location>
</feature>
<dbReference type="GO" id="GO:0008833">
    <property type="term" value="F:deoxyribonuclease IV (phage-T4-induced) activity"/>
    <property type="evidence" value="ECO:0007669"/>
    <property type="project" value="UniProtKB-EC"/>
</dbReference>
<dbReference type="GO" id="GO:0008270">
    <property type="term" value="F:zinc ion binding"/>
    <property type="evidence" value="ECO:0007669"/>
    <property type="project" value="InterPro"/>
</dbReference>
<dbReference type="Gene3D" id="3.20.20.150">
    <property type="entry name" value="Divalent-metal-dependent TIM barrel enzymes"/>
    <property type="match status" value="1"/>
</dbReference>
<name>A0A7X2H6X1_9BACL</name>
<evidence type="ECO:0000256" key="2">
    <source>
        <dbReference type="ARBA" id="ARBA00005340"/>
    </source>
</evidence>
<keyword evidence="6 10" id="KW-0378">Hydrolase</keyword>
<dbReference type="InterPro" id="IPR001719">
    <property type="entry name" value="AP_endonuc_2"/>
</dbReference>
<evidence type="ECO:0000256" key="5">
    <source>
        <dbReference type="ARBA" id="ARBA00022763"/>
    </source>
</evidence>
<dbReference type="GO" id="GO:0008081">
    <property type="term" value="F:phosphoric diester hydrolase activity"/>
    <property type="evidence" value="ECO:0007669"/>
    <property type="project" value="TreeGrafter"/>
</dbReference>
<dbReference type="GO" id="GO:0006284">
    <property type="term" value="P:base-excision repair"/>
    <property type="evidence" value="ECO:0007669"/>
    <property type="project" value="TreeGrafter"/>
</dbReference>
<evidence type="ECO:0000256" key="1">
    <source>
        <dbReference type="ARBA" id="ARBA00001947"/>
    </source>
</evidence>
<gene>
    <name evidence="10" type="ORF">GJB61_16370</name>
</gene>
<keyword evidence="5" id="KW-0227">DNA damage</keyword>
<comment type="caution">
    <text evidence="10">The sequence shown here is derived from an EMBL/GenBank/DDBJ whole genome shotgun (WGS) entry which is preliminary data.</text>
</comment>
<comment type="similarity">
    <text evidence="2">Belongs to the AP endonuclease 2 family.</text>
</comment>
<accession>A0A7X2H6X1</accession>
<evidence type="ECO:0000313" key="10">
    <source>
        <dbReference type="EMBL" id="MRN54560.1"/>
    </source>
</evidence>
<dbReference type="RefSeq" id="WP_154119773.1">
    <property type="nucleotide sequence ID" value="NZ_WJXB01000005.1"/>
</dbReference>
<evidence type="ECO:0000256" key="4">
    <source>
        <dbReference type="ARBA" id="ARBA00022723"/>
    </source>
</evidence>
<dbReference type="EC" id="3.1.21.2" evidence="10"/>
<dbReference type="PROSITE" id="PS00731">
    <property type="entry name" value="AP_NUCLEASE_F2_3"/>
    <property type="match status" value="1"/>
</dbReference>
<dbReference type="InterPro" id="IPR036237">
    <property type="entry name" value="Xyl_isomerase-like_sf"/>
</dbReference>
<dbReference type="PANTHER" id="PTHR21445">
    <property type="entry name" value="ENDONUCLEASE IV ENDODEOXYRIBONUCLEASE IV"/>
    <property type="match status" value="1"/>
</dbReference>